<accession>I3TSC8</accession>
<name>I3TSC8_TISMK</name>
<dbReference type="HOGENOM" id="CLU_2453693_0_0_5"/>
<dbReference type="AlphaFoldDB" id="I3TSC8"/>
<dbReference type="KEGG" id="tmo:TMO_a0263"/>
<dbReference type="NCBIfam" id="TIGR00305">
    <property type="entry name" value="putative toxin-antitoxin system toxin component, PIN family"/>
    <property type="match status" value="1"/>
</dbReference>
<keyword evidence="2" id="KW-0614">Plasmid</keyword>
<evidence type="ECO:0000313" key="3">
    <source>
        <dbReference type="Proteomes" id="UP000005258"/>
    </source>
</evidence>
<dbReference type="InterPro" id="IPR002850">
    <property type="entry name" value="PIN_toxin-like"/>
</dbReference>
<sequence length="89" mass="9719">MPMPLPGHEDLLADYLPWCETVLIPVPPPAVPDCRDPFDQPFLVLALAGHANALLTGDRDLLVLADDVPIPILTAADMKTRLTITPEKR</sequence>
<dbReference type="Proteomes" id="UP000005258">
    <property type="component" value="Plasmid pTM1"/>
</dbReference>
<evidence type="ECO:0000259" key="1">
    <source>
        <dbReference type="Pfam" id="PF13470"/>
    </source>
</evidence>
<organism evidence="2 3">
    <name type="scientific">Tistrella mobilis (strain KA081020-065)</name>
    <dbReference type="NCBI Taxonomy" id="1110502"/>
    <lineage>
        <taxon>Bacteria</taxon>
        <taxon>Pseudomonadati</taxon>
        <taxon>Pseudomonadota</taxon>
        <taxon>Alphaproteobacteria</taxon>
        <taxon>Geminicoccales</taxon>
        <taxon>Geminicoccaceae</taxon>
        <taxon>Tistrella</taxon>
    </lineage>
</organism>
<reference evidence="2 3" key="1">
    <citation type="journal article" date="2012" name="J. Am. Chem. Soc.">
        <title>Bacterial biosynthesis and maturation of the didemnin anti-cancer agents.</title>
        <authorList>
            <person name="Xu Y."/>
            <person name="Kersten R.D."/>
            <person name="Nam S.J."/>
            <person name="Lu L."/>
            <person name="Al-Suwailem A.M."/>
            <person name="Zheng H."/>
            <person name="Fenical W."/>
            <person name="Dorrestein P.C."/>
            <person name="Moore B.S."/>
            <person name="Qian P.Y."/>
        </authorList>
    </citation>
    <scope>NUCLEOTIDE SEQUENCE [LARGE SCALE GENOMIC DNA]</scope>
    <source>
        <strain evidence="2 3">KA081020-065</strain>
    </source>
</reference>
<gene>
    <name evidence="2" type="ordered locus">TMO_a0263</name>
</gene>
<dbReference type="PANTHER" id="PTHR34610">
    <property type="entry name" value="SSL7007 PROTEIN"/>
    <property type="match status" value="1"/>
</dbReference>
<keyword evidence="3" id="KW-1185">Reference proteome</keyword>
<feature type="domain" description="PIN" evidence="1">
    <location>
        <begin position="15"/>
        <end position="60"/>
    </location>
</feature>
<evidence type="ECO:0000313" key="2">
    <source>
        <dbReference type="EMBL" id="AFK55666.1"/>
    </source>
</evidence>
<dbReference type="Pfam" id="PF13470">
    <property type="entry name" value="PIN_3"/>
    <property type="match status" value="1"/>
</dbReference>
<geneLocation type="plasmid" evidence="2 3">
    <name>pTM1</name>
</geneLocation>
<dbReference type="PANTHER" id="PTHR34610:SF4">
    <property type="entry name" value="SLL8027 PROTEIN"/>
    <property type="match status" value="1"/>
</dbReference>
<proteinExistence type="predicted"/>
<dbReference type="InterPro" id="IPR002716">
    <property type="entry name" value="PIN_dom"/>
</dbReference>
<protein>
    <recommendedName>
        <fullName evidence="1">PIN domain-containing protein</fullName>
    </recommendedName>
</protein>
<dbReference type="EMBL" id="CP003237">
    <property type="protein sequence ID" value="AFK55666.1"/>
    <property type="molecule type" value="Genomic_DNA"/>
</dbReference>